<organism evidence="7 8">
    <name type="scientific">Anaeromyxobacter dehalogenans (strain ATCC BAA-258 / DSM 21875 / 2CP-1)</name>
    <dbReference type="NCBI Taxonomy" id="455488"/>
    <lineage>
        <taxon>Bacteria</taxon>
        <taxon>Pseudomonadati</taxon>
        <taxon>Myxococcota</taxon>
        <taxon>Myxococcia</taxon>
        <taxon>Myxococcales</taxon>
        <taxon>Cystobacterineae</taxon>
        <taxon>Anaeromyxobacteraceae</taxon>
        <taxon>Anaeromyxobacter</taxon>
    </lineage>
</organism>
<dbReference type="InterPro" id="IPR005496">
    <property type="entry name" value="Integral_membrane_TerC"/>
</dbReference>
<feature type="transmembrane region" description="Helical" evidence="6">
    <location>
        <begin position="112"/>
        <end position="134"/>
    </location>
</feature>
<dbReference type="InterPro" id="IPR022369">
    <property type="entry name" value="Integral_membrane_TerC_rswitch"/>
</dbReference>
<dbReference type="PANTHER" id="PTHR30238">
    <property type="entry name" value="MEMBRANE BOUND PREDICTED REDOX MODULATOR"/>
    <property type="match status" value="1"/>
</dbReference>
<feature type="transmembrane region" description="Helical" evidence="6">
    <location>
        <begin position="262"/>
        <end position="280"/>
    </location>
</feature>
<dbReference type="Proteomes" id="UP000007089">
    <property type="component" value="Chromosome"/>
</dbReference>
<sequence>MHPPALALETVGNPWLWLGFLVLVLVLLALDLGVFHRRDEVIRAREALGWTAVWASLAAAFAGLVWWRFGANKAIEFVTGYLIEQSLSVDNLFVFVLVFASFAIPPKLQHRVLFWGITTAFFLRLVMIVGGTALLSRFHWLIYVFGGFLVVTGIRIFFHEEQEHHPEKSVAFRVLRRLVPSTSRMEGHHFFLVENGRRLATPLFLALCMIEISDVVFALDSVPAIFGITLDPFIVFTSNIFAIMGLRSLYFAVAQLLRRFEYLKAGLALVLVFIGLKMVASSWVHVNAFASLGVVVTLLGGAMAYSLWRTRREATGSPEA</sequence>
<evidence type="ECO:0000256" key="1">
    <source>
        <dbReference type="ARBA" id="ARBA00004141"/>
    </source>
</evidence>
<feature type="transmembrane region" description="Helical" evidence="6">
    <location>
        <begin position="286"/>
        <end position="308"/>
    </location>
</feature>
<evidence type="ECO:0000313" key="7">
    <source>
        <dbReference type="EMBL" id="ACL65289.1"/>
    </source>
</evidence>
<accession>B8J799</accession>
<name>B8J799_ANAD2</name>
<dbReference type="Pfam" id="PF03741">
    <property type="entry name" value="TerC"/>
    <property type="match status" value="1"/>
</dbReference>
<proteinExistence type="inferred from homology"/>
<dbReference type="KEGG" id="acp:A2cp1_1947"/>
<keyword evidence="4 6" id="KW-1133">Transmembrane helix</keyword>
<dbReference type="NCBIfam" id="TIGR03718">
    <property type="entry name" value="R_switched_Alx"/>
    <property type="match status" value="1"/>
</dbReference>
<dbReference type="EMBL" id="CP001359">
    <property type="protein sequence ID" value="ACL65289.1"/>
    <property type="molecule type" value="Genomic_DNA"/>
</dbReference>
<evidence type="ECO:0000256" key="5">
    <source>
        <dbReference type="ARBA" id="ARBA00023136"/>
    </source>
</evidence>
<evidence type="ECO:0000256" key="6">
    <source>
        <dbReference type="SAM" id="Phobius"/>
    </source>
</evidence>
<keyword evidence="5 6" id="KW-0472">Membrane</keyword>
<dbReference type="AlphaFoldDB" id="B8J799"/>
<feature type="transmembrane region" description="Helical" evidence="6">
    <location>
        <begin position="225"/>
        <end position="250"/>
    </location>
</feature>
<protein>
    <submittedName>
        <fullName evidence="7">Integral membrane protein TerC</fullName>
    </submittedName>
</protein>
<feature type="transmembrane region" description="Helical" evidence="6">
    <location>
        <begin position="15"/>
        <end position="35"/>
    </location>
</feature>
<dbReference type="PANTHER" id="PTHR30238:SF0">
    <property type="entry name" value="THYLAKOID MEMBRANE PROTEIN TERC, CHLOROPLASTIC"/>
    <property type="match status" value="1"/>
</dbReference>
<evidence type="ECO:0000256" key="4">
    <source>
        <dbReference type="ARBA" id="ARBA00022989"/>
    </source>
</evidence>
<keyword evidence="3 6" id="KW-0812">Transmembrane</keyword>
<feature type="transmembrane region" description="Helical" evidence="6">
    <location>
        <begin position="140"/>
        <end position="158"/>
    </location>
</feature>
<evidence type="ECO:0000313" key="8">
    <source>
        <dbReference type="Proteomes" id="UP000007089"/>
    </source>
</evidence>
<evidence type="ECO:0000256" key="3">
    <source>
        <dbReference type="ARBA" id="ARBA00022692"/>
    </source>
</evidence>
<comment type="similarity">
    <text evidence="2">Belongs to the TerC family.</text>
</comment>
<feature type="transmembrane region" description="Helical" evidence="6">
    <location>
        <begin position="199"/>
        <end position="219"/>
    </location>
</feature>
<dbReference type="RefSeq" id="WP_012633200.1">
    <property type="nucleotide sequence ID" value="NC_011891.1"/>
</dbReference>
<feature type="transmembrane region" description="Helical" evidence="6">
    <location>
        <begin position="87"/>
        <end position="105"/>
    </location>
</feature>
<keyword evidence="8" id="KW-1185">Reference proteome</keyword>
<dbReference type="HOGENOM" id="CLU_045644_1_2_7"/>
<comment type="subcellular location">
    <subcellularLocation>
        <location evidence="1">Membrane</location>
        <topology evidence="1">Multi-pass membrane protein</topology>
    </subcellularLocation>
</comment>
<dbReference type="GO" id="GO:0016020">
    <property type="term" value="C:membrane"/>
    <property type="evidence" value="ECO:0007669"/>
    <property type="project" value="UniProtKB-SubCell"/>
</dbReference>
<gene>
    <name evidence="7" type="ordered locus">A2cp1_1947</name>
</gene>
<feature type="transmembrane region" description="Helical" evidence="6">
    <location>
        <begin position="47"/>
        <end position="67"/>
    </location>
</feature>
<reference evidence="7" key="1">
    <citation type="submission" date="2009-01" db="EMBL/GenBank/DDBJ databases">
        <title>Complete sequence of Anaeromyxobacter dehalogenans 2CP-1.</title>
        <authorList>
            <consortium name="US DOE Joint Genome Institute"/>
            <person name="Lucas S."/>
            <person name="Copeland A."/>
            <person name="Lapidus A."/>
            <person name="Glavina del Rio T."/>
            <person name="Dalin E."/>
            <person name="Tice H."/>
            <person name="Bruce D."/>
            <person name="Goodwin L."/>
            <person name="Pitluck S."/>
            <person name="Saunders E."/>
            <person name="Brettin T."/>
            <person name="Detter J.C."/>
            <person name="Han C."/>
            <person name="Larimer F."/>
            <person name="Land M."/>
            <person name="Hauser L."/>
            <person name="Kyrpides N."/>
            <person name="Ovchinnikova G."/>
            <person name="Beliaev A.S."/>
            <person name="Richardson P."/>
        </authorList>
    </citation>
    <scope>NUCLEOTIDE SEQUENCE</scope>
    <source>
        <strain evidence="7">2CP-1</strain>
    </source>
</reference>
<evidence type="ECO:0000256" key="2">
    <source>
        <dbReference type="ARBA" id="ARBA00007511"/>
    </source>
</evidence>